<accession>E4TQ23</accession>
<gene>
    <name evidence="1" type="ordered locus">Ftrac_0576</name>
</gene>
<dbReference type="KEGG" id="mtt:Ftrac_0576"/>
<dbReference type="HOGENOM" id="CLU_102911_0_0_10"/>
<keyword evidence="2" id="KW-1185">Reference proteome</keyword>
<evidence type="ECO:0000313" key="1">
    <source>
        <dbReference type="EMBL" id="ADR20580.1"/>
    </source>
</evidence>
<name>E4TQ23_MARTH</name>
<dbReference type="InterPro" id="IPR029063">
    <property type="entry name" value="SAM-dependent_MTases_sf"/>
</dbReference>
<proteinExistence type="predicted"/>
<sequence length="226" mass="26714">MVFRMTIFGPKIIKKSIFKLFKRKLLQLRKQQEEKIPKYNFTDQLLENAKLLPSRLDLLRLLPENGIVAELGVDQGHFSKLILKECKPKKLHLVDYWGTNKYNQKKRKSVEETFDSEIRSGKIEINLGLSVEVVNEFPDQYFDWVYIDTGHSYKVTYQELVDYRNKVKENGILTGHDFVRWSRDGFSRFGVIEAVSEFCVKYDWELIYLTMENDNNASFAIQRRGQ</sequence>
<dbReference type="eggNOG" id="COG1086">
    <property type="taxonomic scope" value="Bacteria"/>
</dbReference>
<dbReference type="Pfam" id="PF13578">
    <property type="entry name" value="Methyltransf_24"/>
    <property type="match status" value="1"/>
</dbReference>
<protein>
    <recommendedName>
        <fullName evidence="3">Class I SAM-dependent methyltransferase</fullName>
    </recommendedName>
</protein>
<dbReference type="AlphaFoldDB" id="E4TQ23"/>
<dbReference type="OrthoDB" id="5464618at2"/>
<evidence type="ECO:0008006" key="3">
    <source>
        <dbReference type="Google" id="ProtNLM"/>
    </source>
</evidence>
<dbReference type="SUPFAM" id="SSF53335">
    <property type="entry name" value="S-adenosyl-L-methionine-dependent methyltransferases"/>
    <property type="match status" value="1"/>
</dbReference>
<organism evidence="1 2">
    <name type="scientific">Marivirga tractuosa (strain ATCC 23168 / DSM 4126 / NBRC 15989 / NCIMB 1408 / VKM B-1430 / H-43)</name>
    <name type="common">Microscilla tractuosa</name>
    <name type="synonym">Flexibacter tractuosus</name>
    <dbReference type="NCBI Taxonomy" id="643867"/>
    <lineage>
        <taxon>Bacteria</taxon>
        <taxon>Pseudomonadati</taxon>
        <taxon>Bacteroidota</taxon>
        <taxon>Cytophagia</taxon>
        <taxon>Cytophagales</taxon>
        <taxon>Marivirgaceae</taxon>
        <taxon>Marivirga</taxon>
    </lineage>
</organism>
<dbReference type="Gene3D" id="3.40.50.150">
    <property type="entry name" value="Vaccinia Virus protein VP39"/>
    <property type="match status" value="1"/>
</dbReference>
<dbReference type="EMBL" id="CP002349">
    <property type="protein sequence ID" value="ADR20580.1"/>
    <property type="molecule type" value="Genomic_DNA"/>
</dbReference>
<dbReference type="Proteomes" id="UP000008720">
    <property type="component" value="Chromosome"/>
</dbReference>
<evidence type="ECO:0000313" key="2">
    <source>
        <dbReference type="Proteomes" id="UP000008720"/>
    </source>
</evidence>
<reference evidence="1 2" key="1">
    <citation type="journal article" date="2011" name="Stand. Genomic Sci.">
        <title>Complete genome sequence of Marivirga tractuosa type strain (H-43).</title>
        <authorList>
            <person name="Pagani I."/>
            <person name="Chertkov O."/>
            <person name="Lapidus A."/>
            <person name="Lucas S."/>
            <person name="Del Rio T.G."/>
            <person name="Tice H."/>
            <person name="Copeland A."/>
            <person name="Cheng J.F."/>
            <person name="Nolan M."/>
            <person name="Saunders E."/>
            <person name="Pitluck S."/>
            <person name="Held B."/>
            <person name="Goodwin L."/>
            <person name="Liolios K."/>
            <person name="Ovchinikova G."/>
            <person name="Ivanova N."/>
            <person name="Mavromatis K."/>
            <person name="Pati A."/>
            <person name="Chen A."/>
            <person name="Palaniappan K."/>
            <person name="Land M."/>
            <person name="Hauser L."/>
            <person name="Jeffries C.D."/>
            <person name="Detter J.C."/>
            <person name="Han C."/>
            <person name="Tapia R."/>
            <person name="Ngatchou-Djao O.D."/>
            <person name="Rohde M."/>
            <person name="Goker M."/>
            <person name="Spring S."/>
            <person name="Sikorski J."/>
            <person name="Woyke T."/>
            <person name="Bristow J."/>
            <person name="Eisen J.A."/>
            <person name="Markowitz V."/>
            <person name="Hugenholtz P."/>
            <person name="Klenk H.P."/>
            <person name="Kyrpides N.C."/>
        </authorList>
    </citation>
    <scope>NUCLEOTIDE SEQUENCE [LARGE SCALE GENOMIC DNA]</scope>
    <source>
        <strain evidence="2">ATCC 23168 / DSM 4126 / NBRC 15989 / NCIMB 1408 / VKM B-1430 / H-43</strain>
    </source>
</reference>